<dbReference type="EMBL" id="NOIG01000011">
    <property type="protein sequence ID" value="OYD48713.1"/>
    <property type="molecule type" value="Genomic_DNA"/>
</dbReference>
<reference evidence="1 2" key="1">
    <citation type="submission" date="2017-07" db="EMBL/GenBank/DDBJ databases">
        <title>Acidovorax KNDSW TSA 6 genome sequence and assembly.</title>
        <authorList>
            <person name="Mayilraj S."/>
        </authorList>
    </citation>
    <scope>NUCLEOTIDE SEQUENCE [LARGE SCALE GENOMIC DNA]</scope>
    <source>
        <strain evidence="1 2">KNDSW-TSA6</strain>
    </source>
</reference>
<dbReference type="AlphaFoldDB" id="A0A235EIV3"/>
<evidence type="ECO:0000313" key="1">
    <source>
        <dbReference type="EMBL" id="OYD48713.1"/>
    </source>
</evidence>
<sequence length="67" mass="7604">MGEQLQGWGNGLPHRETGEQLGAVYDFSGLFPHLFPRFALALHARLCTAMEDRSLIFQRKRAFTALQ</sequence>
<organism evidence="1 2">
    <name type="scientific">Acidovorax kalamii</name>
    <dbReference type="NCBI Taxonomy" id="2004485"/>
    <lineage>
        <taxon>Bacteria</taxon>
        <taxon>Pseudomonadati</taxon>
        <taxon>Pseudomonadota</taxon>
        <taxon>Betaproteobacteria</taxon>
        <taxon>Burkholderiales</taxon>
        <taxon>Comamonadaceae</taxon>
        <taxon>Acidovorax</taxon>
    </lineage>
</organism>
<proteinExistence type="predicted"/>
<accession>A0A235EIV3</accession>
<name>A0A235EIV3_9BURK</name>
<protein>
    <submittedName>
        <fullName evidence="1">Uncharacterized protein</fullName>
    </submittedName>
</protein>
<dbReference type="Proteomes" id="UP000215441">
    <property type="component" value="Unassembled WGS sequence"/>
</dbReference>
<comment type="caution">
    <text evidence="1">The sequence shown here is derived from an EMBL/GenBank/DDBJ whole genome shotgun (WGS) entry which is preliminary data.</text>
</comment>
<evidence type="ECO:0000313" key="2">
    <source>
        <dbReference type="Proteomes" id="UP000215441"/>
    </source>
</evidence>
<gene>
    <name evidence="1" type="ORF">CBY09_17985</name>
</gene>
<keyword evidence="2" id="KW-1185">Reference proteome</keyword>